<feature type="compositionally biased region" description="Low complexity" evidence="1">
    <location>
        <begin position="1"/>
        <end position="10"/>
    </location>
</feature>
<accession>A0A1E3ILZ7</accession>
<feature type="region of interest" description="Disordered" evidence="1">
    <location>
        <begin position="1"/>
        <end position="22"/>
    </location>
</feature>
<dbReference type="Proteomes" id="UP000094043">
    <property type="component" value="Chromosome 8"/>
</dbReference>
<dbReference type="GeneID" id="91090462"/>
<gene>
    <name evidence="2" type="ORF">L203_106254</name>
</gene>
<dbReference type="SUPFAM" id="SSF57903">
    <property type="entry name" value="FYVE/PHD zinc finger"/>
    <property type="match status" value="1"/>
</dbReference>
<name>A0A1E3ILZ7_9TREE</name>
<protein>
    <submittedName>
        <fullName evidence="2">Uncharacterized protein</fullName>
    </submittedName>
</protein>
<reference evidence="2" key="1">
    <citation type="submission" date="2016-06" db="EMBL/GenBank/DDBJ databases">
        <authorList>
            <person name="Cuomo C."/>
            <person name="Litvintseva A."/>
            <person name="Heitman J."/>
            <person name="Chen Y."/>
            <person name="Sun S."/>
            <person name="Springer D."/>
            <person name="Dromer F."/>
            <person name="Young S."/>
            <person name="Zeng Q."/>
            <person name="Chapman S."/>
            <person name="Gujja S."/>
            <person name="Saif S."/>
            <person name="Birren B."/>
        </authorList>
    </citation>
    <scope>NUCLEOTIDE SEQUENCE</scope>
    <source>
        <strain evidence="2">CBS 7841</strain>
    </source>
</reference>
<dbReference type="InterPro" id="IPR000306">
    <property type="entry name" value="Znf_FYVE"/>
</dbReference>
<dbReference type="RefSeq" id="XP_066071708.1">
    <property type="nucleotide sequence ID" value="XM_066215611.1"/>
</dbReference>
<reference evidence="2" key="2">
    <citation type="journal article" date="2022" name="Elife">
        <title>Obligate sexual reproduction of a homothallic fungus closely related to the Cryptococcus pathogenic species complex.</title>
        <authorList>
            <person name="Passer A.R."/>
            <person name="Clancey S.A."/>
            <person name="Shea T."/>
            <person name="David-Palma M."/>
            <person name="Averette A.F."/>
            <person name="Boekhout T."/>
            <person name="Porcel B.M."/>
            <person name="Nowrousian M."/>
            <person name="Cuomo C.A."/>
            <person name="Sun S."/>
            <person name="Heitman J."/>
            <person name="Coelho M.A."/>
        </authorList>
    </citation>
    <scope>NUCLEOTIDE SEQUENCE</scope>
    <source>
        <strain evidence="2">CBS 7841</strain>
    </source>
</reference>
<evidence type="ECO:0000313" key="3">
    <source>
        <dbReference type="Proteomes" id="UP000094043"/>
    </source>
</evidence>
<dbReference type="SMART" id="SM00064">
    <property type="entry name" value="FYVE"/>
    <property type="match status" value="1"/>
</dbReference>
<reference evidence="2" key="3">
    <citation type="submission" date="2024-01" db="EMBL/GenBank/DDBJ databases">
        <authorList>
            <person name="Coelho M.A."/>
            <person name="David-Palma M."/>
            <person name="Shea T."/>
            <person name="Sun S."/>
            <person name="Cuomo C.A."/>
            <person name="Heitman J."/>
        </authorList>
    </citation>
    <scope>NUCLEOTIDE SEQUENCE</scope>
    <source>
        <strain evidence="2">CBS 7841</strain>
    </source>
</reference>
<dbReference type="PANTHER" id="PTHR23164:SF30">
    <property type="entry name" value="EARLY ENDOSOME ANTIGEN 1"/>
    <property type="match status" value="1"/>
</dbReference>
<proteinExistence type="predicted"/>
<dbReference type="InterPro" id="IPR017455">
    <property type="entry name" value="Znf_FYVE-rel"/>
</dbReference>
<dbReference type="Pfam" id="PF01363">
    <property type="entry name" value="FYVE"/>
    <property type="match status" value="1"/>
</dbReference>
<dbReference type="PROSITE" id="PS50178">
    <property type="entry name" value="ZF_FYVE"/>
    <property type="match status" value="1"/>
</dbReference>
<organism evidence="2 3">
    <name type="scientific">Cryptococcus depauperatus CBS 7841</name>
    <dbReference type="NCBI Taxonomy" id="1295531"/>
    <lineage>
        <taxon>Eukaryota</taxon>
        <taxon>Fungi</taxon>
        <taxon>Dikarya</taxon>
        <taxon>Basidiomycota</taxon>
        <taxon>Agaricomycotina</taxon>
        <taxon>Tremellomycetes</taxon>
        <taxon>Tremellales</taxon>
        <taxon>Cryptococcaceae</taxon>
        <taxon>Cryptococcus</taxon>
    </lineage>
</organism>
<dbReference type="EMBL" id="CP143791">
    <property type="protein sequence ID" value="WVN91008.1"/>
    <property type="molecule type" value="Genomic_DNA"/>
</dbReference>
<dbReference type="KEGG" id="cdep:91090462"/>
<keyword evidence="3" id="KW-1185">Reference proteome</keyword>
<dbReference type="OrthoDB" id="660555at2759"/>
<dbReference type="InterPro" id="IPR011011">
    <property type="entry name" value="Znf_FYVE_PHD"/>
</dbReference>
<sequence length="397" mass="44176">MSHSSSSSLLHQHRPGSLSPPQLNIQTAVSLAQAQAEARWLETHERTQQQLCKLSGNSVVAPKTIQREAAPAASAGLTYLSMEPVAGHSTDHAVGDVPSPFSEVSDSFQSFVNRLTSAQSQTVGDVMSRDLWQPDASSALCTFPLCTANFAQTSYFFLRHRRHHCRMCGQIFCSAHSSQRAPLTQSKRNHRSIVHARVCDMCVPRPELKEPLVLPGRKLSASDSEPLSDSNHSYLPTPVDEWGCSSSSSIVYRRASVNTIEEPSSLEMHQQLAPIEDWMDKSGVLSLYPLAVNPSHSRSKRPMSPIPAVAPLFAPSLKSRRQAKEKEIQRQTLRQRRLGKHDFWLPHEWGYRHENLDRVLIDEEDSDREIGGVVEDGPIRFRTGALVRTPLTTPVTV</sequence>
<evidence type="ECO:0000256" key="1">
    <source>
        <dbReference type="SAM" id="MobiDB-lite"/>
    </source>
</evidence>
<evidence type="ECO:0000313" key="2">
    <source>
        <dbReference type="EMBL" id="WVN91008.1"/>
    </source>
</evidence>
<dbReference type="GO" id="GO:0046872">
    <property type="term" value="F:metal ion binding"/>
    <property type="evidence" value="ECO:0007669"/>
    <property type="project" value="InterPro"/>
</dbReference>
<dbReference type="PANTHER" id="PTHR23164">
    <property type="entry name" value="EARLY ENDOSOME ANTIGEN 1"/>
    <property type="match status" value="1"/>
</dbReference>
<dbReference type="VEuPathDB" id="FungiDB:L203_02745"/>
<dbReference type="AlphaFoldDB" id="A0A1E3ILZ7"/>
<dbReference type="InterPro" id="IPR013083">
    <property type="entry name" value="Znf_RING/FYVE/PHD"/>
</dbReference>
<dbReference type="Gene3D" id="3.30.40.10">
    <property type="entry name" value="Zinc/RING finger domain, C3HC4 (zinc finger)"/>
    <property type="match status" value="1"/>
</dbReference>